<name>K7FTW0_PELSI</name>
<dbReference type="GO" id="GO:0006511">
    <property type="term" value="P:ubiquitin-dependent protein catabolic process"/>
    <property type="evidence" value="ECO:0007669"/>
    <property type="project" value="Ensembl"/>
</dbReference>
<reference evidence="6" key="2">
    <citation type="journal article" date="2013" name="Nat. Genet.">
        <title>The draft genomes of soft-shell turtle and green sea turtle yield insights into the development and evolution of the turtle-specific body plan.</title>
        <authorList>
            <person name="Wang Z."/>
            <person name="Pascual-Anaya J."/>
            <person name="Zadissa A."/>
            <person name="Li W."/>
            <person name="Niimura Y."/>
            <person name="Huang Z."/>
            <person name="Li C."/>
            <person name="White S."/>
            <person name="Xiong Z."/>
            <person name="Fang D."/>
            <person name="Wang B."/>
            <person name="Ming Y."/>
            <person name="Chen Y."/>
            <person name="Zheng Y."/>
            <person name="Kuraku S."/>
            <person name="Pignatelli M."/>
            <person name="Herrero J."/>
            <person name="Beal K."/>
            <person name="Nozawa M."/>
            <person name="Li Q."/>
            <person name="Wang J."/>
            <person name="Zhang H."/>
            <person name="Yu L."/>
            <person name="Shigenobu S."/>
            <person name="Wang J."/>
            <person name="Liu J."/>
            <person name="Flicek P."/>
            <person name="Searle S."/>
            <person name="Wang J."/>
            <person name="Kuratani S."/>
            <person name="Yin Y."/>
            <person name="Aken B."/>
            <person name="Zhang G."/>
            <person name="Irie N."/>
        </authorList>
    </citation>
    <scope>NUCLEOTIDE SEQUENCE [LARGE SCALE GENOMIC DNA]</scope>
    <source>
        <strain evidence="6">Daiwa-1</strain>
    </source>
</reference>
<dbReference type="GO" id="GO:0051402">
    <property type="term" value="P:neuron apoptotic process"/>
    <property type="evidence" value="ECO:0007669"/>
    <property type="project" value="Ensembl"/>
</dbReference>
<comment type="similarity">
    <text evidence="1">Belongs to the EPG5 family.</text>
</comment>
<sequence length="2588" mass="293984">FSQRLGPHRFAHFYNTYRKDKKKKCSEELQKQGLDEVFLPNKSRDQKVSSQSSEVQVKHPEVFTEIQLSDEVEDGKNVNDMCDSPLTSLTLADEGSQSATLELLAQGEELRTSLLLEKCREKPEEAGRNTLDKPQSLMEALANQSENSGIVESTTKCSAACTPSLVGIVQDKGTKKVQESTNPVLTLKAQRVLSQLSNETKVCARHSVLKTLYPDLSAELSQEKLTTITVKPLLRNERLYPEIPSEPELVPFTKEQLKIFEPCSWLENVDSYVEEFESIAHQDRHEFHELLLNYWRCRKQLLLAEAQLQAMTSDCQSAKDRLWTFKEEQQTVKGLCADQCQVSDYHRYQTVEMNENVLGELKRLFEAKAEHVHQTLVLHLYTSVLSHLQVESYIYGLLNSSSLLRSVAVQQQEQAPKQSENLSSDLGHLKECISILFGFMRRVIEDPQFQSDLLFWLQRLVSVLQRVGCPGDHLFLLNHILRCPAGVSGWAASFIQIKVLDNPSGVFHFMQSLALLMSPVKNRADFMCHMTPSERKCSSSSGKESGNWTLVDEGGEEDEDPETSWILLLEDDLIVLLSQFPFHELFQNFLGFSAKGVYFPEKTSPQEMMKIFAFANSLLELLAVGLETFNRARYRQFVKRIGHLIRMTVCYVSDHWAQYVSCNKEYGSIMHPYSVEKLQVEFDELFLRAVLHVLKAKRLGVWLFMSEMPYATLSSGMLWKLFFIMHCAENEQLENLCSTMQPADCKRTLKDPEHIESFEKYLTSVNCSEEICLLTTFAQMAQAKRADVDEDFIRVIVLEIYEISYVSLSTRESFSKVGRELLGAITGVHTGVISVLLDRVRDTIEKVGMVSLYLFKELPLYLWKPSSSEIALIRDWLLNYSLNTVENKLACIILEGLNWGFGEHDTTLHLDPAVHAEVALMILEAYQKYLPQKPYGGLLSESIKQVSYLASVVRYGETPETSFNQWAWGLILRLKLHRNDHGVQQGWPAVPTFSATLDMTESITLHPLLKAVKSSIPIGCYLALAMTTLGHSIEKFCAEGIPLLGILVQSRYLRTVVHALDKVLPLFYPCQYYLLKNEQFLSYIQLFLHLDGGGPQGMTQQVTHKVAQHLTGASYGENVKLLNSMIQTHIFISSQPDGVGLAAVLEFWVQLLTAQQLWHRETAALYLLDHLCKAAFQYNQEDCVQKLLYQQHKNALGYHCDKGLLSSLVSWIVAGNVTPSFIESNANSTQVWFSWMVLNMESIFEEDSQLRRVVEGELVLNALTPDQALKKAQAQLKLPIAPSLQRLMIYRWAHQALATPADHPLLPLIWQKFFLLYLHRPGPQYGLPVDGCIGRRFFQSPAHVNLLIAMKQRLTEVADFHHAASKALRVESTAHGSEGLSGKGSCSPDHLTSPELHKVFRLFNVFVLWLEEESFQKGNAYIPSLPKQYDVYRLAKIMQNQQDLWMEYVNIERIQHEFREDLNLWLQVKLESHTTPSTSSVQTDFTTPLSAKERIMSNLKKFDAPKPPLLLQPVKPPVPVISSASLVSQKEATQLVRRDLINLQQHAKIAAFRETQQVALDSEILDTMPKLYVNREDQITFELKCPGTSNKSCQGAALVTVQFEGKHKNEAVSQQLHALRKEVKLLQAEATKPPSLSIVESAVHVENFITALINIYKVQPSSRIQKVGISLFFAVIDFVCDETQRHPPTRQFFTSCIEILGQVFISGTKSECKLVLETILQNRRLCNLLSPYFTPVASPDEFVNLYEKVVVFLGDDNSDVVFMLLTKFDLAQWLTLTKPPLAERTRLLESIHLALSACGLEPEEDILMPFNIFCKHWTCLLQYQFPDHYSDFLRLLMQSSSEQLLSPDCWKALLKTLGCCSSETEQRGKDDSSKSAVPQSSAKILLSAQQVTETIEWLGKSFCKLRLASLDFRSFGLFSKWSPYIAEVKTLLEYLVKRLIDAELIGLVQEPVGSNRILAVVQSLHSTITELFKPWILVLNKDDASKLQCYPWLESDTPIAASMVHLFTDCIEVLHQSFKDKLLPSHRGALWLHLMHYCDSCTAPKMPEFILYTFHAEFSRLPWREMHPDQMLMEEFFKVERGSPKSCFIFLGSVLCDVNWVSVLSDAWNPQPHPETHSMIVCLLYMVVLLAKEEQLISKEESPLINLLGQTSSLPWQLVRIESYQSIIIYFNSHYPPSIILAKDSAAELIVKLLKVSAGFGASSDSHVHLDATLKCQAYIHQVVQFLSTLEQNGKITLSVLEQEMSKLLDDIVIFNPPGLDMQTRHMALSSLFSEALMMMNNASITTAESLRGYLQNWINTKVRGQLVMPLLTAACQSLASVRHMAETTEACITAYFNEELPLNQDLSWGPILASLQVPELTMEEFLNECLSLGSYLTLYVYMLQRLNTEQTLTNEMKMLLTVGKWLEQVYPSKSSVKEEAKLFLWWQKALQLSLIQMEQNDTILIESVIRILLSIQGRQNQLAEERLTSGILGAIGLGKKSPLSPRHTRFRVVARSMSAFLLVQIPQENQIRLKPGSEPQLSQKAQQALNALESMASNKQYMEYQEQLSQASQFIRHPDHCLHDGNNLLALLVNTLYPEVHYLDIIR</sequence>
<dbReference type="InterPro" id="IPR051436">
    <property type="entry name" value="Autophagy-related_EPG5"/>
</dbReference>
<dbReference type="GO" id="GO:0010467">
    <property type="term" value="P:gene expression"/>
    <property type="evidence" value="ECO:0007669"/>
    <property type="project" value="Ensembl"/>
</dbReference>
<dbReference type="GO" id="GO:0006986">
    <property type="term" value="P:response to unfolded protein"/>
    <property type="evidence" value="ECO:0007669"/>
    <property type="project" value="Ensembl"/>
</dbReference>
<dbReference type="GO" id="GO:0048874">
    <property type="term" value="P:host-mediated modulation of intestinal microbiota composition"/>
    <property type="evidence" value="ECO:0007669"/>
    <property type="project" value="Ensembl"/>
</dbReference>
<dbReference type="GO" id="GO:0005764">
    <property type="term" value="C:lysosome"/>
    <property type="evidence" value="ECO:0007669"/>
    <property type="project" value="Ensembl"/>
</dbReference>
<dbReference type="GeneTree" id="ENSGT00390000007354"/>
<dbReference type="EMBL" id="AGCU01175790">
    <property type="status" value="NOT_ANNOTATED_CDS"/>
    <property type="molecule type" value="Genomic_DNA"/>
</dbReference>
<dbReference type="GO" id="GO:0097352">
    <property type="term" value="P:autophagosome maturation"/>
    <property type="evidence" value="ECO:0007669"/>
    <property type="project" value="Ensembl"/>
</dbReference>
<dbReference type="GO" id="GO:0140454">
    <property type="term" value="P:protein aggregate center assembly"/>
    <property type="evidence" value="ECO:0007669"/>
    <property type="project" value="Ensembl"/>
</dbReference>
<dbReference type="EMBL" id="AGCU01175789">
    <property type="status" value="NOT_ANNOTATED_CDS"/>
    <property type="molecule type" value="Genomic_DNA"/>
</dbReference>
<dbReference type="GO" id="GO:0140888">
    <property type="term" value="P:interferon-mediated signaling pathway"/>
    <property type="evidence" value="ECO:0007669"/>
    <property type="project" value="Ensembl"/>
</dbReference>
<dbReference type="Pfam" id="PF26103">
    <property type="entry name" value="TPR_Epg5"/>
    <property type="match status" value="1"/>
</dbReference>
<evidence type="ECO:0000259" key="4">
    <source>
        <dbReference type="Pfam" id="PF26573"/>
    </source>
</evidence>
<dbReference type="GO" id="GO:0034162">
    <property type="term" value="P:toll-like receptor 9 signaling pathway"/>
    <property type="evidence" value="ECO:0007669"/>
    <property type="project" value="Ensembl"/>
</dbReference>
<dbReference type="InterPro" id="IPR059030">
    <property type="entry name" value="TPR_Epg5_mid"/>
</dbReference>
<dbReference type="GO" id="GO:0006862">
    <property type="term" value="P:nucleotide transport"/>
    <property type="evidence" value="ECO:0007669"/>
    <property type="project" value="Ensembl"/>
</dbReference>
<dbReference type="Ensembl" id="ENSPSIT00000011527.1">
    <property type="protein sequence ID" value="ENSPSIP00000011470.1"/>
    <property type="gene ID" value="ENSPSIG00000010110.1"/>
</dbReference>
<evidence type="ECO:0000256" key="2">
    <source>
        <dbReference type="ARBA" id="ARBA00023006"/>
    </source>
</evidence>
<dbReference type="EMBL" id="AGCU01175791">
    <property type="status" value="NOT_ANNOTATED_CDS"/>
    <property type="molecule type" value="Genomic_DNA"/>
</dbReference>
<dbReference type="OMA" id="LYCYEAE"/>
<reference evidence="5" key="4">
    <citation type="submission" date="2025-09" db="UniProtKB">
        <authorList>
            <consortium name="Ensembl"/>
        </authorList>
    </citation>
    <scope>IDENTIFICATION</scope>
</reference>
<dbReference type="GO" id="GO:0006954">
    <property type="term" value="P:inflammatory response"/>
    <property type="evidence" value="ECO:0007669"/>
    <property type="project" value="Ensembl"/>
</dbReference>
<evidence type="ECO:0000313" key="6">
    <source>
        <dbReference type="Proteomes" id="UP000007267"/>
    </source>
</evidence>
<dbReference type="EMBL" id="AGCU01175788">
    <property type="status" value="NOT_ANNOTATED_CDS"/>
    <property type="molecule type" value="Genomic_DNA"/>
</dbReference>
<accession>K7FTW0</accession>
<dbReference type="PANTHER" id="PTHR31139:SF4">
    <property type="entry name" value="ECTOPIC P GRANULES PROTEIN 5 HOMOLOG"/>
    <property type="match status" value="1"/>
</dbReference>
<dbReference type="Pfam" id="PF26573">
    <property type="entry name" value="TPR_Epg5_2"/>
    <property type="match status" value="1"/>
</dbReference>
<dbReference type="PANTHER" id="PTHR31139">
    <property type="entry name" value="ECTOPIC P GRANULES PROTEIN 5 HOMOLOG"/>
    <property type="match status" value="1"/>
</dbReference>
<dbReference type="GO" id="GO:0046530">
    <property type="term" value="P:photoreceptor cell differentiation"/>
    <property type="evidence" value="ECO:0007669"/>
    <property type="project" value="Ensembl"/>
</dbReference>
<dbReference type="GO" id="GO:0008333">
    <property type="term" value="P:endosome to lysosome transport"/>
    <property type="evidence" value="ECO:0007669"/>
    <property type="project" value="Ensembl"/>
</dbReference>
<dbReference type="InterPro" id="IPR058750">
    <property type="entry name" value="TPR_Epg5"/>
</dbReference>
<dbReference type="GO" id="GO:0051607">
    <property type="term" value="P:defense response to virus"/>
    <property type="evidence" value="ECO:0007669"/>
    <property type="project" value="Ensembl"/>
</dbReference>
<evidence type="ECO:0000313" key="5">
    <source>
        <dbReference type="Ensembl" id="ENSPSIP00000011470.1"/>
    </source>
</evidence>
<evidence type="ECO:0000256" key="1">
    <source>
        <dbReference type="ARBA" id="ARBA00010948"/>
    </source>
</evidence>
<proteinExistence type="inferred from homology"/>
<dbReference type="GO" id="GO:0048471">
    <property type="term" value="C:perinuclear region of cytoplasm"/>
    <property type="evidence" value="ECO:0007669"/>
    <property type="project" value="Ensembl"/>
</dbReference>
<keyword evidence="2" id="KW-0072">Autophagy</keyword>
<dbReference type="STRING" id="13735.ENSPSIP00000011470"/>
<dbReference type="EMBL" id="AGCU01175787">
    <property type="status" value="NOT_ANNOTATED_CDS"/>
    <property type="molecule type" value="Genomic_DNA"/>
</dbReference>
<protein>
    <submittedName>
        <fullName evidence="5">Ectopic P-granules 5 autophagy tethering factor</fullName>
    </submittedName>
</protein>
<dbReference type="GO" id="GO:0034342">
    <property type="term" value="P:response to type III interferon"/>
    <property type="evidence" value="ECO:0007669"/>
    <property type="project" value="Ensembl"/>
</dbReference>
<dbReference type="EMBL" id="AGCU01175786">
    <property type="status" value="NOT_ANNOTATED_CDS"/>
    <property type="molecule type" value="Genomic_DNA"/>
</dbReference>
<dbReference type="eggNOG" id="KOG3622">
    <property type="taxonomic scope" value="Eukaryota"/>
</dbReference>
<dbReference type="GO" id="GO:0048877">
    <property type="term" value="P:homeostasis of number of retina cells"/>
    <property type="evidence" value="ECO:0007669"/>
    <property type="project" value="Ensembl"/>
</dbReference>
<feature type="domain" description="Epg5-like TPR" evidence="4">
    <location>
        <begin position="1245"/>
        <end position="1450"/>
    </location>
</feature>
<dbReference type="GO" id="GO:0070841">
    <property type="term" value="P:inclusion body assembly"/>
    <property type="evidence" value="ECO:0007669"/>
    <property type="project" value="Ensembl"/>
</dbReference>
<dbReference type="EMBL" id="AGCU01175785">
    <property type="status" value="NOT_ANNOTATED_CDS"/>
    <property type="molecule type" value="Genomic_DNA"/>
</dbReference>
<feature type="domain" description="Epg5-like central TPR repeats" evidence="3">
    <location>
        <begin position="1708"/>
        <end position="2100"/>
    </location>
</feature>
<evidence type="ECO:0000259" key="3">
    <source>
        <dbReference type="Pfam" id="PF26103"/>
    </source>
</evidence>
<reference evidence="5" key="3">
    <citation type="submission" date="2025-08" db="UniProtKB">
        <authorList>
            <consortium name="Ensembl"/>
        </authorList>
    </citation>
    <scope>IDENTIFICATION</scope>
</reference>
<gene>
    <name evidence="5" type="primary">EPG5</name>
</gene>
<dbReference type="Proteomes" id="UP000007267">
    <property type="component" value="Unassembled WGS sequence"/>
</dbReference>
<dbReference type="GO" id="GO:0098544">
    <property type="term" value="P:maintenance of protein complex location"/>
    <property type="evidence" value="ECO:0007669"/>
    <property type="project" value="Ensembl"/>
</dbReference>
<dbReference type="GO" id="GO:1990786">
    <property type="term" value="P:cellular response to dsDNA"/>
    <property type="evidence" value="ECO:0007669"/>
    <property type="project" value="Ensembl"/>
</dbReference>
<dbReference type="GO" id="GO:0032456">
    <property type="term" value="P:endocytic recycling"/>
    <property type="evidence" value="ECO:0007669"/>
    <property type="project" value="Ensembl"/>
</dbReference>
<dbReference type="GO" id="GO:0002385">
    <property type="term" value="P:mucosal immune response"/>
    <property type="evidence" value="ECO:0007669"/>
    <property type="project" value="Ensembl"/>
</dbReference>
<keyword evidence="6" id="KW-1185">Reference proteome</keyword>
<organism evidence="5 6">
    <name type="scientific">Pelodiscus sinensis</name>
    <name type="common">Chinese softshell turtle</name>
    <name type="synonym">Trionyx sinensis</name>
    <dbReference type="NCBI Taxonomy" id="13735"/>
    <lineage>
        <taxon>Eukaryota</taxon>
        <taxon>Metazoa</taxon>
        <taxon>Chordata</taxon>
        <taxon>Craniata</taxon>
        <taxon>Vertebrata</taxon>
        <taxon>Euteleostomi</taxon>
        <taxon>Archelosauria</taxon>
        <taxon>Testudinata</taxon>
        <taxon>Testudines</taxon>
        <taxon>Cryptodira</taxon>
        <taxon>Trionychia</taxon>
        <taxon>Trionychidae</taxon>
        <taxon>Pelodiscus</taxon>
    </lineage>
</organism>
<dbReference type="HOGENOM" id="CLU_000773_0_0_1"/>
<reference evidence="6" key="1">
    <citation type="submission" date="2011-10" db="EMBL/GenBank/DDBJ databases">
        <authorList>
            <consortium name="Soft-shell Turtle Genome Consortium"/>
        </authorList>
    </citation>
    <scope>NUCLEOTIDE SEQUENCE [LARGE SCALE GENOMIC DNA]</scope>
    <source>
        <strain evidence="6">Daiwa-1</strain>
    </source>
</reference>